<evidence type="ECO:0000313" key="2">
    <source>
        <dbReference type="EMBL" id="TKR69989.1"/>
    </source>
</evidence>
<accession>A0A4U5MKL3</accession>
<protein>
    <submittedName>
        <fullName evidence="2">Uncharacterized protein</fullName>
    </submittedName>
</protein>
<reference evidence="2 3" key="2">
    <citation type="journal article" date="2019" name="G3 (Bethesda)">
        <title>Hybrid Assembly of the Genome of the Entomopathogenic Nematode Steinernema carpocapsae Identifies the X-Chromosome.</title>
        <authorList>
            <person name="Serra L."/>
            <person name="Macchietto M."/>
            <person name="Macias-Munoz A."/>
            <person name="McGill C.J."/>
            <person name="Rodriguez I.M."/>
            <person name="Rodriguez B."/>
            <person name="Murad R."/>
            <person name="Mortazavi A."/>
        </authorList>
    </citation>
    <scope>NUCLEOTIDE SEQUENCE [LARGE SCALE GENOMIC DNA]</scope>
    <source>
        <strain evidence="2 3">ALL</strain>
    </source>
</reference>
<proteinExistence type="predicted"/>
<feature type="compositionally biased region" description="Basic and acidic residues" evidence="1">
    <location>
        <begin position="66"/>
        <end position="80"/>
    </location>
</feature>
<comment type="caution">
    <text evidence="2">The sequence shown here is derived from an EMBL/GenBank/DDBJ whole genome shotgun (WGS) entry which is preliminary data.</text>
</comment>
<feature type="compositionally biased region" description="Basic and acidic residues" evidence="1">
    <location>
        <begin position="88"/>
        <end position="108"/>
    </location>
</feature>
<sequence length="121" mass="14136">MPSEGAGSRRPATHDRLRDSLLHCHAHLHLLHHPHPVLREAGRHAKAAKSGAREPRPAERGQGAGEDGRRRRDHGVDRMFHGQHRRQQFHDHAIVIREGRRRSEEKPRTFRWRRNFSGSNW</sequence>
<organism evidence="2 3">
    <name type="scientific">Steinernema carpocapsae</name>
    <name type="common">Entomopathogenic nematode</name>
    <dbReference type="NCBI Taxonomy" id="34508"/>
    <lineage>
        <taxon>Eukaryota</taxon>
        <taxon>Metazoa</taxon>
        <taxon>Ecdysozoa</taxon>
        <taxon>Nematoda</taxon>
        <taxon>Chromadorea</taxon>
        <taxon>Rhabditida</taxon>
        <taxon>Tylenchina</taxon>
        <taxon>Panagrolaimomorpha</taxon>
        <taxon>Strongyloidoidea</taxon>
        <taxon>Steinernematidae</taxon>
        <taxon>Steinernema</taxon>
    </lineage>
</organism>
<dbReference type="AlphaFoldDB" id="A0A4U5MKL3"/>
<dbReference type="EMBL" id="AZBU02000007">
    <property type="protein sequence ID" value="TKR69989.1"/>
    <property type="molecule type" value="Genomic_DNA"/>
</dbReference>
<evidence type="ECO:0000313" key="3">
    <source>
        <dbReference type="Proteomes" id="UP000298663"/>
    </source>
</evidence>
<name>A0A4U5MKL3_STECR</name>
<evidence type="ECO:0000256" key="1">
    <source>
        <dbReference type="SAM" id="MobiDB-lite"/>
    </source>
</evidence>
<dbReference type="Proteomes" id="UP000298663">
    <property type="component" value="Unassembled WGS sequence"/>
</dbReference>
<keyword evidence="3" id="KW-1185">Reference proteome</keyword>
<feature type="region of interest" description="Disordered" evidence="1">
    <location>
        <begin position="35"/>
        <end position="109"/>
    </location>
</feature>
<gene>
    <name evidence="2" type="ORF">L596_022068</name>
</gene>
<reference evidence="2 3" key="1">
    <citation type="journal article" date="2015" name="Genome Biol.">
        <title>Comparative genomics of Steinernema reveals deeply conserved gene regulatory networks.</title>
        <authorList>
            <person name="Dillman A.R."/>
            <person name="Macchietto M."/>
            <person name="Porter C.F."/>
            <person name="Rogers A."/>
            <person name="Williams B."/>
            <person name="Antoshechkin I."/>
            <person name="Lee M.M."/>
            <person name="Goodwin Z."/>
            <person name="Lu X."/>
            <person name="Lewis E.E."/>
            <person name="Goodrich-Blair H."/>
            <person name="Stock S.P."/>
            <person name="Adams B.J."/>
            <person name="Sternberg P.W."/>
            <person name="Mortazavi A."/>
        </authorList>
    </citation>
    <scope>NUCLEOTIDE SEQUENCE [LARGE SCALE GENOMIC DNA]</scope>
    <source>
        <strain evidence="2 3">ALL</strain>
    </source>
</reference>